<dbReference type="InterPro" id="IPR017884">
    <property type="entry name" value="SANT_dom"/>
</dbReference>
<dbReference type="FunFam" id="1.10.10.10:FF:000087">
    <property type="entry name" value="Transcriptional adapter 2"/>
    <property type="match status" value="1"/>
</dbReference>
<dbReference type="PROSITE" id="PS50090">
    <property type="entry name" value="MYB_LIKE"/>
    <property type="match status" value="1"/>
</dbReference>
<dbReference type="SUPFAM" id="SSF46689">
    <property type="entry name" value="Homeodomain-like"/>
    <property type="match status" value="2"/>
</dbReference>
<dbReference type="PhylomeDB" id="A0A061BDP5"/>
<evidence type="ECO:0000256" key="6">
    <source>
        <dbReference type="ARBA" id="ARBA00023163"/>
    </source>
</evidence>
<evidence type="ECO:0000256" key="7">
    <source>
        <dbReference type="ARBA" id="ARBA00023242"/>
    </source>
</evidence>
<dbReference type="InterPro" id="IPR007526">
    <property type="entry name" value="SWIRM"/>
</dbReference>
<dbReference type="InterPro" id="IPR001005">
    <property type="entry name" value="SANT/Myb"/>
</dbReference>
<dbReference type="EMBL" id="LK052906">
    <property type="protein sequence ID" value="CDR46013.1"/>
    <property type="molecule type" value="Genomic_DNA"/>
</dbReference>
<dbReference type="CDD" id="cd00167">
    <property type="entry name" value="SANT"/>
    <property type="match status" value="1"/>
</dbReference>
<dbReference type="PROSITE" id="PS50934">
    <property type="entry name" value="SWIRM"/>
    <property type="match status" value="1"/>
</dbReference>
<evidence type="ECO:0000313" key="15">
    <source>
        <dbReference type="EMBL" id="CDR46013.1"/>
    </source>
</evidence>
<keyword evidence="4" id="KW-0862">Zinc</keyword>
<evidence type="ECO:0000256" key="9">
    <source>
        <dbReference type="PROSITE-ProRule" id="PRU00228"/>
    </source>
</evidence>
<evidence type="ECO:0000256" key="4">
    <source>
        <dbReference type="ARBA" id="ARBA00022833"/>
    </source>
</evidence>
<dbReference type="GO" id="GO:0070461">
    <property type="term" value="C:SAGA-type complex"/>
    <property type="evidence" value="ECO:0007669"/>
    <property type="project" value="TreeGrafter"/>
</dbReference>
<dbReference type="GO" id="GO:0003682">
    <property type="term" value="F:chromatin binding"/>
    <property type="evidence" value="ECO:0007669"/>
    <property type="project" value="TreeGrafter"/>
</dbReference>
<feature type="domain" description="SANT" evidence="14">
    <location>
        <begin position="61"/>
        <end position="113"/>
    </location>
</feature>
<dbReference type="GO" id="GO:0008270">
    <property type="term" value="F:zinc ion binding"/>
    <property type="evidence" value="ECO:0007669"/>
    <property type="project" value="UniProtKB-KW"/>
</dbReference>
<evidence type="ECO:0000259" key="12">
    <source>
        <dbReference type="PROSITE" id="PS50135"/>
    </source>
</evidence>
<dbReference type="GO" id="GO:0006357">
    <property type="term" value="P:regulation of transcription by RNA polymerase II"/>
    <property type="evidence" value="ECO:0007669"/>
    <property type="project" value="InterPro"/>
</dbReference>
<dbReference type="FunFam" id="3.30.60.90:FF:000008">
    <property type="entry name" value="Transcriptional adapter 2"/>
    <property type="match status" value="1"/>
</dbReference>
<evidence type="ECO:0000256" key="1">
    <source>
        <dbReference type="ARBA" id="ARBA00004123"/>
    </source>
</evidence>
<dbReference type="Gene3D" id="3.30.60.90">
    <property type="match status" value="1"/>
</dbReference>
<dbReference type="InterPro" id="IPR000433">
    <property type="entry name" value="Znf_ZZ"/>
</dbReference>
<dbReference type="InterPro" id="IPR043145">
    <property type="entry name" value="Znf_ZZ_sf"/>
</dbReference>
<dbReference type="PROSITE" id="PS51293">
    <property type="entry name" value="SANT"/>
    <property type="match status" value="1"/>
</dbReference>
<dbReference type="PANTHER" id="PTHR12374">
    <property type="entry name" value="TRANSCRIPTIONAL ADAPTOR 2 ADA2 -RELATED"/>
    <property type="match status" value="1"/>
</dbReference>
<dbReference type="GO" id="GO:0005634">
    <property type="term" value="C:nucleus"/>
    <property type="evidence" value="ECO:0007669"/>
    <property type="project" value="UniProtKB-SubCell"/>
</dbReference>
<dbReference type="Pfam" id="PF04433">
    <property type="entry name" value="SWIRM"/>
    <property type="match status" value="1"/>
</dbReference>
<feature type="domain" description="ZZ-type" evidence="12">
    <location>
        <begin position="3"/>
        <end position="59"/>
    </location>
</feature>
<keyword evidence="3 9" id="KW-0863">Zinc-finger</keyword>
<evidence type="ECO:0000256" key="8">
    <source>
        <dbReference type="PIRNR" id="PIRNR025024"/>
    </source>
</evidence>
<name>A0A061BDP5_CYBFA</name>
<dbReference type="Gene3D" id="1.10.10.60">
    <property type="entry name" value="Homeodomain-like"/>
    <property type="match status" value="1"/>
</dbReference>
<evidence type="ECO:0000256" key="2">
    <source>
        <dbReference type="ARBA" id="ARBA00022723"/>
    </source>
</evidence>
<dbReference type="InterPro" id="IPR016827">
    <property type="entry name" value="Ada2/TADA2"/>
</dbReference>
<feature type="domain" description="Myb-like" evidence="11">
    <location>
        <begin position="66"/>
        <end position="109"/>
    </location>
</feature>
<dbReference type="PROSITE" id="PS50135">
    <property type="entry name" value="ZF_ZZ_2"/>
    <property type="match status" value="1"/>
</dbReference>
<keyword evidence="2" id="KW-0479">Metal-binding</keyword>
<dbReference type="SUPFAM" id="SSF57850">
    <property type="entry name" value="RING/U-box"/>
    <property type="match status" value="1"/>
</dbReference>
<accession>A0A061BDP5</accession>
<comment type="subcellular location">
    <subcellularLocation>
        <location evidence="1 8">Nucleus</location>
    </subcellularLocation>
</comment>
<evidence type="ECO:0000259" key="11">
    <source>
        <dbReference type="PROSITE" id="PS50090"/>
    </source>
</evidence>
<dbReference type="PROSITE" id="PS01357">
    <property type="entry name" value="ZF_ZZ_1"/>
    <property type="match status" value="1"/>
</dbReference>
<dbReference type="InterPro" id="IPR055141">
    <property type="entry name" value="TADA2A_B-like_dom"/>
</dbReference>
<dbReference type="PANTHER" id="PTHR12374:SF20">
    <property type="entry name" value="TRANSCRIPTIONAL ADAPTER 2-ALPHA"/>
    <property type="match status" value="1"/>
</dbReference>
<dbReference type="CDD" id="cd02335">
    <property type="entry name" value="ZZ_ADA2"/>
    <property type="match status" value="1"/>
</dbReference>
<dbReference type="SMART" id="SM00717">
    <property type="entry name" value="SANT"/>
    <property type="match status" value="1"/>
</dbReference>
<dbReference type="PIRSF" id="PIRSF025024">
    <property type="entry name" value="Transcriptional_adaptor_2"/>
    <property type="match status" value="1"/>
</dbReference>
<reference evidence="15" key="1">
    <citation type="journal article" date="2014" name="Genome Announc.">
        <title>Genome sequence of the yeast Cyberlindnera fabianii (Hansenula fabianii).</title>
        <authorList>
            <person name="Freel K.C."/>
            <person name="Sarilar V."/>
            <person name="Neuveglise C."/>
            <person name="Devillers H."/>
            <person name="Friedrich A."/>
            <person name="Schacherer J."/>
        </authorList>
    </citation>
    <scope>NUCLEOTIDE SEQUENCE</scope>
    <source>
        <strain evidence="15">YJS4271</strain>
    </source>
</reference>
<organism evidence="15">
    <name type="scientific">Cyberlindnera fabianii</name>
    <name type="common">Yeast</name>
    <name type="synonym">Hansenula fabianii</name>
    <dbReference type="NCBI Taxonomy" id="36022"/>
    <lineage>
        <taxon>Eukaryota</taxon>
        <taxon>Fungi</taxon>
        <taxon>Dikarya</taxon>
        <taxon>Ascomycota</taxon>
        <taxon>Saccharomycotina</taxon>
        <taxon>Saccharomycetes</taxon>
        <taxon>Phaffomycetales</taxon>
        <taxon>Phaffomycetaceae</taxon>
        <taxon>Cyberlindnera</taxon>
    </lineage>
</organism>
<dbReference type="Pfam" id="PF22941">
    <property type="entry name" value="TADA2A-like_3rd"/>
    <property type="match status" value="1"/>
</dbReference>
<proteinExistence type="predicted"/>
<dbReference type="VEuPathDB" id="FungiDB:BON22_5262"/>
<gene>
    <name evidence="15" type="ORF">CYFA0S_21e00870g</name>
</gene>
<evidence type="ECO:0000259" key="14">
    <source>
        <dbReference type="PROSITE" id="PS51293"/>
    </source>
</evidence>
<feature type="region of interest" description="Disordered" evidence="10">
    <location>
        <begin position="131"/>
        <end position="157"/>
    </location>
</feature>
<dbReference type="InterPro" id="IPR036388">
    <property type="entry name" value="WH-like_DNA-bd_sf"/>
</dbReference>
<sequence>MSSNKFHCDVCSSDCTNRVRISCAICPEYDLCVPCFSQGLYTGNHKPYHDYKVIETHAYPIFDPDWGADEELALIVGCQTLGLGNWQDIADHIGGRSKEEVGKHFEEIYLNSRDYPLPEMDKDFRHISATELTHNRQKRIDEKRNAPLPPPRPTLASTPLCHEIAGYMPGRLEFEHEFENEAEMTVREMVFDSDDTPADIELKLATLDIYNARLTSRAEKKRLLFDNNMMEYRKNAAIDKKRTKEERELFNRLKAYSRLMTPQDFESLTKDMMTELYARVRIQQLQEWRRNGITTLEGGMKYEKDKIQRNANLQRYGLSVANSSRHTANSLQHQATRRPLSNGDSIKRGKPLTLNEIQHATDFNLLSIDEQELCLDLRILPKPYIAIKEVLFRESLRTGGGLKKKACKELLKIDPVKANKLYDFFKQQNWV</sequence>
<dbReference type="Gene3D" id="1.10.10.10">
    <property type="entry name" value="Winged helix-like DNA-binding domain superfamily/Winged helix DNA-binding domain"/>
    <property type="match status" value="1"/>
</dbReference>
<dbReference type="InterPro" id="IPR009057">
    <property type="entry name" value="Homeodomain-like_sf"/>
</dbReference>
<evidence type="ECO:0000259" key="13">
    <source>
        <dbReference type="PROSITE" id="PS50934"/>
    </source>
</evidence>
<dbReference type="Pfam" id="PF00569">
    <property type="entry name" value="ZZ"/>
    <property type="match status" value="1"/>
</dbReference>
<keyword evidence="5 8" id="KW-0805">Transcription regulation</keyword>
<dbReference type="OrthoDB" id="270417at2759"/>
<protein>
    <recommendedName>
        <fullName evidence="8">Transcriptional adapter 2</fullName>
    </recommendedName>
</protein>
<dbReference type="AlphaFoldDB" id="A0A061BDP5"/>
<keyword evidence="7 8" id="KW-0539">Nucleus</keyword>
<evidence type="ECO:0000256" key="5">
    <source>
        <dbReference type="ARBA" id="ARBA00023015"/>
    </source>
</evidence>
<evidence type="ECO:0000256" key="10">
    <source>
        <dbReference type="SAM" id="MobiDB-lite"/>
    </source>
</evidence>
<evidence type="ECO:0000256" key="3">
    <source>
        <dbReference type="ARBA" id="ARBA00022771"/>
    </source>
</evidence>
<dbReference type="InterPro" id="IPR041983">
    <property type="entry name" value="ADA2-like_ZZ"/>
</dbReference>
<feature type="domain" description="SWIRM" evidence="13">
    <location>
        <begin position="346"/>
        <end position="431"/>
    </location>
</feature>
<dbReference type="GO" id="GO:0003713">
    <property type="term" value="F:transcription coactivator activity"/>
    <property type="evidence" value="ECO:0007669"/>
    <property type="project" value="InterPro"/>
</dbReference>
<keyword evidence="6 8" id="KW-0804">Transcription</keyword>
<dbReference type="GO" id="GO:0006338">
    <property type="term" value="P:chromatin remodeling"/>
    <property type="evidence" value="ECO:0007669"/>
    <property type="project" value="TreeGrafter"/>
</dbReference>
<dbReference type="SMART" id="SM00291">
    <property type="entry name" value="ZnF_ZZ"/>
    <property type="match status" value="1"/>
</dbReference>
<dbReference type="Pfam" id="PF00249">
    <property type="entry name" value="Myb_DNA-binding"/>
    <property type="match status" value="1"/>
</dbReference>